<reference evidence="2" key="1">
    <citation type="submission" date="2022-04" db="EMBL/GenBank/DDBJ databases">
        <title>Carnegiea gigantea Genome sequencing and assembly v2.</title>
        <authorList>
            <person name="Copetti D."/>
            <person name="Sanderson M.J."/>
            <person name="Burquez A."/>
            <person name="Wojciechowski M.F."/>
        </authorList>
    </citation>
    <scope>NUCLEOTIDE SEQUENCE</scope>
    <source>
        <strain evidence="2">SGP5-SGP5p</strain>
        <tissue evidence="2">Aerial part</tissue>
    </source>
</reference>
<dbReference type="Proteomes" id="UP001153076">
    <property type="component" value="Unassembled WGS sequence"/>
</dbReference>
<protein>
    <submittedName>
        <fullName evidence="2">Uncharacterized protein</fullName>
    </submittedName>
</protein>
<accession>A0A9Q1Q7X0</accession>
<evidence type="ECO:0000313" key="2">
    <source>
        <dbReference type="EMBL" id="KAJ8431370.1"/>
    </source>
</evidence>
<name>A0A9Q1Q7X0_9CARY</name>
<gene>
    <name evidence="2" type="ORF">Cgig2_002951</name>
</gene>
<sequence>MAVIKPDILLKQYHAKSPVSLRALWTIRVRLNACVEQAAQLTSCDEGANIDLFNYWMKRKPETVVKSRTINGNAFYGRLIHCGICLGDHEGDEELVDAPFENELLDELLEEELDEAAPEVELELIEATSAFETWSSHSPNRKISHIISYSDLPGIRHLHLWAEDTGGRGTLAAGPRGSARFKKGHRIENLFGFPTFILSGHVGHHPAINKGREDRSIQRPLLGRLADHGLPLHLPAAEAALSSVRDQHISSKPRRLTNSNPPGAISDPRPKNHALRPT</sequence>
<comment type="caution">
    <text evidence="2">The sequence shown here is derived from an EMBL/GenBank/DDBJ whole genome shotgun (WGS) entry which is preliminary data.</text>
</comment>
<evidence type="ECO:0000256" key="1">
    <source>
        <dbReference type="SAM" id="MobiDB-lite"/>
    </source>
</evidence>
<proteinExistence type="predicted"/>
<feature type="region of interest" description="Disordered" evidence="1">
    <location>
        <begin position="243"/>
        <end position="278"/>
    </location>
</feature>
<evidence type="ECO:0000313" key="3">
    <source>
        <dbReference type="Proteomes" id="UP001153076"/>
    </source>
</evidence>
<keyword evidence="3" id="KW-1185">Reference proteome</keyword>
<dbReference type="EMBL" id="JAKOGI010000693">
    <property type="protein sequence ID" value="KAJ8431370.1"/>
    <property type="molecule type" value="Genomic_DNA"/>
</dbReference>
<organism evidence="2 3">
    <name type="scientific">Carnegiea gigantea</name>
    <dbReference type="NCBI Taxonomy" id="171969"/>
    <lineage>
        <taxon>Eukaryota</taxon>
        <taxon>Viridiplantae</taxon>
        <taxon>Streptophyta</taxon>
        <taxon>Embryophyta</taxon>
        <taxon>Tracheophyta</taxon>
        <taxon>Spermatophyta</taxon>
        <taxon>Magnoliopsida</taxon>
        <taxon>eudicotyledons</taxon>
        <taxon>Gunneridae</taxon>
        <taxon>Pentapetalae</taxon>
        <taxon>Caryophyllales</taxon>
        <taxon>Cactineae</taxon>
        <taxon>Cactaceae</taxon>
        <taxon>Cactoideae</taxon>
        <taxon>Echinocereeae</taxon>
        <taxon>Carnegiea</taxon>
    </lineage>
</organism>
<dbReference type="AlphaFoldDB" id="A0A9Q1Q7X0"/>